<dbReference type="InterPro" id="IPR036866">
    <property type="entry name" value="RibonucZ/Hydroxyglut_hydro"/>
</dbReference>
<gene>
    <name evidence="1" type="ORF">DIT26_04960</name>
</gene>
<dbReference type="AlphaFoldDB" id="A0A3D3TN81"/>
<evidence type="ECO:0000313" key="1">
    <source>
        <dbReference type="EMBL" id="HCO69923.1"/>
    </source>
</evidence>
<dbReference type="PANTHER" id="PTHR42967:SF1">
    <property type="entry name" value="MBL FOLD METALLO-HYDROLASE"/>
    <property type="match status" value="1"/>
</dbReference>
<accession>A0A3D3TN81</accession>
<keyword evidence="1" id="KW-0378">Hydrolase</keyword>
<comment type="caution">
    <text evidence="1">The sequence shown here is derived from an EMBL/GenBank/DDBJ whole genome shotgun (WGS) entry which is preliminary data.</text>
</comment>
<dbReference type="EMBL" id="DQBS01000119">
    <property type="protein sequence ID" value="HCO69923.1"/>
    <property type="molecule type" value="Genomic_DNA"/>
</dbReference>
<proteinExistence type="predicted"/>
<evidence type="ECO:0000313" key="2">
    <source>
        <dbReference type="Proteomes" id="UP000264215"/>
    </source>
</evidence>
<dbReference type="SUPFAM" id="SSF56281">
    <property type="entry name" value="Metallo-hydrolase/oxidoreductase"/>
    <property type="match status" value="1"/>
</dbReference>
<dbReference type="Gene3D" id="3.60.15.10">
    <property type="entry name" value="Ribonuclease Z/Hydroxyacylglutathione hydrolase-like"/>
    <property type="match status" value="1"/>
</dbReference>
<dbReference type="Pfam" id="PF13483">
    <property type="entry name" value="Lactamase_B_3"/>
    <property type="match status" value="1"/>
</dbReference>
<reference evidence="1 2" key="1">
    <citation type="journal article" date="2018" name="Nat. Biotechnol.">
        <title>A standardized bacterial taxonomy based on genome phylogeny substantially revises the tree of life.</title>
        <authorList>
            <person name="Parks D.H."/>
            <person name="Chuvochina M."/>
            <person name="Waite D.W."/>
            <person name="Rinke C."/>
            <person name="Skarshewski A."/>
            <person name="Chaumeil P.A."/>
            <person name="Hugenholtz P."/>
        </authorList>
    </citation>
    <scope>NUCLEOTIDE SEQUENCE [LARGE SCALE GENOMIC DNA]</scope>
    <source>
        <strain evidence="1">UBA9905</strain>
    </source>
</reference>
<organism evidence="1 2">
    <name type="scientific">Mesotoga infera</name>
    <dbReference type="NCBI Taxonomy" id="1236046"/>
    <lineage>
        <taxon>Bacteria</taxon>
        <taxon>Thermotogati</taxon>
        <taxon>Thermotogota</taxon>
        <taxon>Thermotogae</taxon>
        <taxon>Kosmotogales</taxon>
        <taxon>Kosmotogaceae</taxon>
        <taxon>Mesotoga</taxon>
    </lineage>
</organism>
<dbReference type="GO" id="GO:0016787">
    <property type="term" value="F:hydrolase activity"/>
    <property type="evidence" value="ECO:0007669"/>
    <property type="project" value="UniProtKB-KW"/>
</dbReference>
<sequence>MNMVLRWHGHSCFSLESDEKTLLIDPFDEGVGYDMPPVKPDIILESHQHHDHNAHDRFEQGFVLINEPVSKTVQGFKIEGHSVFHDDVQGRKRGKNIIFEVTTPDGFRVVHCGDLGHKLDSELLDLLRSPDVLLVPVGGFYTIDAKQARELTRDLAPSYVVPMHFKTEALAFELGGVEDFLSGDPFEQLEELKLEEKANVGTRIVVLNYR</sequence>
<name>A0A3D3TN81_9BACT</name>
<dbReference type="Proteomes" id="UP000264215">
    <property type="component" value="Unassembled WGS sequence"/>
</dbReference>
<dbReference type="PANTHER" id="PTHR42967">
    <property type="entry name" value="METAL DEPENDENT HYDROLASE"/>
    <property type="match status" value="1"/>
</dbReference>
<protein>
    <submittedName>
        <fullName evidence="1">Zn-dependent hydrolase</fullName>
    </submittedName>
</protein>